<dbReference type="AlphaFoldDB" id="A0A9X3YH85"/>
<dbReference type="Proteomes" id="UP001139971">
    <property type="component" value="Unassembled WGS sequence"/>
</dbReference>
<reference evidence="2" key="1">
    <citation type="submission" date="2023-02" db="EMBL/GenBank/DDBJ databases">
        <title>Tahibacter soli sp. nov. isolated from soil.</title>
        <authorList>
            <person name="Baek J.H."/>
            <person name="Lee J.K."/>
            <person name="Choi D.G."/>
            <person name="Jeon C.O."/>
        </authorList>
    </citation>
    <scope>NUCLEOTIDE SEQUENCE</scope>
    <source>
        <strain evidence="2">BL</strain>
    </source>
</reference>
<name>A0A9X3YH85_9GAMM</name>
<gene>
    <name evidence="2" type="ORF">OD750_000325</name>
</gene>
<protein>
    <submittedName>
        <fullName evidence="2">Uncharacterized protein</fullName>
    </submittedName>
</protein>
<feature type="compositionally biased region" description="Basic and acidic residues" evidence="1">
    <location>
        <begin position="17"/>
        <end position="29"/>
    </location>
</feature>
<proteinExistence type="predicted"/>
<dbReference type="EMBL" id="JAOVZO020000001">
    <property type="protein sequence ID" value="MDC8010985.1"/>
    <property type="molecule type" value="Genomic_DNA"/>
</dbReference>
<comment type="caution">
    <text evidence="2">The sequence shown here is derived from an EMBL/GenBank/DDBJ whole genome shotgun (WGS) entry which is preliminary data.</text>
</comment>
<evidence type="ECO:0000313" key="3">
    <source>
        <dbReference type="Proteomes" id="UP001139971"/>
    </source>
</evidence>
<accession>A0A9X3YH85</accession>
<evidence type="ECO:0000313" key="2">
    <source>
        <dbReference type="EMBL" id="MDC8010985.1"/>
    </source>
</evidence>
<evidence type="ECO:0000256" key="1">
    <source>
        <dbReference type="SAM" id="MobiDB-lite"/>
    </source>
</evidence>
<feature type="region of interest" description="Disordered" evidence="1">
    <location>
        <begin position="1"/>
        <end position="29"/>
    </location>
</feature>
<organism evidence="2 3">
    <name type="scientific">Tahibacter soli</name>
    <dbReference type="NCBI Taxonomy" id="2983605"/>
    <lineage>
        <taxon>Bacteria</taxon>
        <taxon>Pseudomonadati</taxon>
        <taxon>Pseudomonadota</taxon>
        <taxon>Gammaproteobacteria</taxon>
        <taxon>Lysobacterales</taxon>
        <taxon>Rhodanobacteraceae</taxon>
        <taxon>Tahibacter</taxon>
    </lineage>
</organism>
<keyword evidence="3" id="KW-1185">Reference proteome</keyword>
<sequence>MAASLLGKAKSQESPTEESRKLEPKQEKAPKVAYRLPVVDRASLGLRLRTDDVDVEVRPIIAIEGVAGHLINSSRTRHSSFLLLWPGSLRSLTLAHAVGTASLWQSGNKQGLRTMIYPAKANFLHALNHAHLDKSDLVKLALDLYENAQKANPRVTVSFREKDALWLSLNNIKASDAERVHPSLAELIPHFFADSGFEKWQTCDGDMLRHVKSSLKSVKDKRLLGSLATQSLSEPDTAPDAIFALSWRATRQDIRNALRALERARRPDVLLVDLTRALRKKNPGWKANAVMFLECARKAWPVDTPPVVFVSDEPWVRGQLQRQLLKASVKKSDIHTWLSDADVPLYGEICTLGMDGLLESRLPEADKPSAKEIQVAITDTEAAELVAQIEKLSSELAEEQWIRAIEAASSYVETLTALPSSTKMLVAWLGEADVPMAIRQNYAWPVYRSRLEQILNDPTFRKRAALKRIIDRGNALWENYSNGTPLARKLADLIEEHTRGHEKCRVVFTRPTARRLAERYFEEYDGYPEGAGFEVLRDCVKFMVSRELETELKYASGDTLIFAGLDEESLRTLILSDRISSPTYVLLTRRNAAYLKATLRAIDKTAGFDLLRPRVGAVLRQLPEFPAGEEKTIFTRADFVLPTFSFEQGLAATFSDCDEQDNSAWELILDSGITVRRNPHSKLYLYDPSQSHAVTRGFRAVDVSTLEAGDHVFVMSFELRELTESALKAAGAPISNDKHFENDLRKYHDRVGELVAQIPGVTLTDKARSIQRALEEALGDAVNMPAEGTLRSWLDVERFRGRSFEDARPSAPRVEPHFRALAQAIGLDAFEATYFWRVVIQPLRGVRRADGRRVSDAYSDLLLEPESIEVHGRLSHSVVQDLYARAKDNVHLIEAINKPQGGVPSDRSNN</sequence>
<dbReference type="RefSeq" id="WP_263544406.1">
    <property type="nucleotide sequence ID" value="NZ_JAOVZO020000001.1"/>
</dbReference>